<dbReference type="GO" id="GO:0003677">
    <property type="term" value="F:DNA binding"/>
    <property type="evidence" value="ECO:0007669"/>
    <property type="project" value="UniProtKB-KW"/>
</dbReference>
<dbReference type="EMBL" id="PYNS01000017">
    <property type="protein sequence ID" value="PSV09633.1"/>
    <property type="molecule type" value="Genomic_DNA"/>
</dbReference>
<keyword evidence="3" id="KW-0233">DNA recombination</keyword>
<dbReference type="Gene3D" id="3.40.50.1390">
    <property type="entry name" value="Resolvase, N-terminal catalytic domain"/>
    <property type="match status" value="1"/>
</dbReference>
<keyword evidence="2" id="KW-0238">DNA-binding</keyword>
<dbReference type="InterPro" id="IPR050639">
    <property type="entry name" value="SSR_resolvase"/>
</dbReference>
<accession>A0A2T3KT33</accession>
<dbReference type="InterPro" id="IPR036162">
    <property type="entry name" value="Resolvase-like_N_sf"/>
</dbReference>
<dbReference type="Proteomes" id="UP000240530">
    <property type="component" value="Unassembled WGS sequence"/>
</dbReference>
<sequence length="210" mass="23563">MLIRAYLRASTTEQDAQRAKEELKAFGAKFGSRIAGYYIENQSGTKLERPELNKLIDDSEAGDVLLIEKMDRLTRLPWLEWKTLKARIMEKGLVIVVADQPMTHAVFSSGEQNSITLALTEFMLDLGAAMARDDYETRHKRQAQGIAKAKAEGKYRGRRVNASLHQDIRDQLSLGRSYSEIQQKLGCSRATIARVVKSSEGIGNVTSRCE</sequence>
<name>A0A2T3KT33_PHOLD</name>
<dbReference type="Pfam" id="PF00239">
    <property type="entry name" value="Resolvase"/>
    <property type="match status" value="1"/>
</dbReference>
<evidence type="ECO:0000259" key="6">
    <source>
        <dbReference type="PROSITE" id="PS51736"/>
    </source>
</evidence>
<dbReference type="InterPro" id="IPR006118">
    <property type="entry name" value="Recombinase_CS"/>
</dbReference>
<evidence type="ECO:0000256" key="1">
    <source>
        <dbReference type="ARBA" id="ARBA00022908"/>
    </source>
</evidence>
<protein>
    <submittedName>
        <fullName evidence="7">Resolvase</fullName>
    </submittedName>
</protein>
<reference evidence="7 8" key="1">
    <citation type="submission" date="2018-03" db="EMBL/GenBank/DDBJ databases">
        <title>Whole genome sequencing of Histamine producing bacteria.</title>
        <authorList>
            <person name="Butler K."/>
        </authorList>
    </citation>
    <scope>NUCLEOTIDE SEQUENCE [LARGE SCALE GENOMIC DNA]</scope>
    <source>
        <strain evidence="7 8">Res.4.1</strain>
    </source>
</reference>
<evidence type="ECO:0000256" key="4">
    <source>
        <dbReference type="PIRSR" id="PIRSR606118-50"/>
    </source>
</evidence>
<evidence type="ECO:0000256" key="2">
    <source>
        <dbReference type="ARBA" id="ARBA00023125"/>
    </source>
</evidence>
<organism evidence="7 8">
    <name type="scientific">Photobacterium leiognathi subsp. mandapamensis</name>
    <name type="common">Photobacterium mandapamensis</name>
    <dbReference type="NCBI Taxonomy" id="48408"/>
    <lineage>
        <taxon>Bacteria</taxon>
        <taxon>Pseudomonadati</taxon>
        <taxon>Pseudomonadota</taxon>
        <taxon>Gammaproteobacteria</taxon>
        <taxon>Vibrionales</taxon>
        <taxon>Vibrionaceae</taxon>
        <taxon>Photobacterium</taxon>
    </lineage>
</organism>
<dbReference type="GO" id="GO:0000150">
    <property type="term" value="F:DNA strand exchange activity"/>
    <property type="evidence" value="ECO:0007669"/>
    <property type="project" value="InterPro"/>
</dbReference>
<evidence type="ECO:0000313" key="8">
    <source>
        <dbReference type="Proteomes" id="UP000240530"/>
    </source>
</evidence>
<dbReference type="CDD" id="cd03767">
    <property type="entry name" value="SR_Res_par"/>
    <property type="match status" value="1"/>
</dbReference>
<evidence type="ECO:0000313" key="7">
    <source>
        <dbReference type="EMBL" id="PSV09633.1"/>
    </source>
</evidence>
<keyword evidence="1" id="KW-0229">DNA integration</keyword>
<evidence type="ECO:0000256" key="3">
    <source>
        <dbReference type="ARBA" id="ARBA00023172"/>
    </source>
</evidence>
<dbReference type="PANTHER" id="PTHR30461:SF25">
    <property type="entry name" value="RESOLVASE-RELATED"/>
    <property type="match status" value="1"/>
</dbReference>
<dbReference type="AlphaFoldDB" id="A0A2T3KT33"/>
<feature type="domain" description="Resolvase/invertase-type recombinase catalytic" evidence="6">
    <location>
        <begin position="2"/>
        <end position="153"/>
    </location>
</feature>
<dbReference type="PANTHER" id="PTHR30461">
    <property type="entry name" value="DNA-INVERTASE FROM LAMBDOID PROPHAGE"/>
    <property type="match status" value="1"/>
</dbReference>
<dbReference type="InterPro" id="IPR006119">
    <property type="entry name" value="Resolv_N"/>
</dbReference>
<dbReference type="PROSITE" id="PS00397">
    <property type="entry name" value="RECOMBINASES_1"/>
    <property type="match status" value="1"/>
</dbReference>
<dbReference type="RefSeq" id="WP_107185532.1">
    <property type="nucleotide sequence ID" value="NZ_PYNS01000017.1"/>
</dbReference>
<comment type="caution">
    <text evidence="7">The sequence shown here is derived from an EMBL/GenBank/DDBJ whole genome shotgun (WGS) entry which is preliminary data.</text>
</comment>
<dbReference type="GO" id="GO:0015074">
    <property type="term" value="P:DNA integration"/>
    <property type="evidence" value="ECO:0007669"/>
    <property type="project" value="UniProtKB-KW"/>
</dbReference>
<dbReference type="PROSITE" id="PS51736">
    <property type="entry name" value="RECOMBINASES_3"/>
    <property type="match status" value="1"/>
</dbReference>
<dbReference type="SMART" id="SM00857">
    <property type="entry name" value="Resolvase"/>
    <property type="match status" value="1"/>
</dbReference>
<gene>
    <name evidence="7" type="ORF">C0W93_14605</name>
</gene>
<dbReference type="SUPFAM" id="SSF53041">
    <property type="entry name" value="Resolvase-like"/>
    <property type="match status" value="1"/>
</dbReference>
<feature type="active site" description="O-(5'-phospho-DNA)-serine intermediate" evidence="4 5">
    <location>
        <position position="10"/>
    </location>
</feature>
<proteinExistence type="predicted"/>
<evidence type="ECO:0000256" key="5">
    <source>
        <dbReference type="PROSITE-ProRule" id="PRU10137"/>
    </source>
</evidence>